<evidence type="ECO:0000256" key="1">
    <source>
        <dbReference type="SAM" id="MobiDB-lite"/>
    </source>
</evidence>
<reference evidence="3 4" key="1">
    <citation type="submission" date="2018-10" db="EMBL/GenBank/DDBJ databases">
        <title>Kocuria tytouropygialis sp. nov., isolated from the uropygial gland of an American barn owl (Tyto furcata).</title>
        <authorList>
            <person name="Braun M.S."/>
            <person name="Wang E."/>
            <person name="Zimmermann S."/>
            <person name="Wagner H."/>
            <person name="Wink M."/>
        </authorList>
    </citation>
    <scope>NUCLEOTIDE SEQUENCE [LARGE SCALE GENOMIC DNA]</scope>
    <source>
        <strain evidence="3 4">442</strain>
    </source>
</reference>
<keyword evidence="2" id="KW-1133">Transmembrane helix</keyword>
<feature type="transmembrane region" description="Helical" evidence="2">
    <location>
        <begin position="279"/>
        <end position="299"/>
    </location>
</feature>
<feature type="region of interest" description="Disordered" evidence="1">
    <location>
        <begin position="195"/>
        <end position="253"/>
    </location>
</feature>
<dbReference type="OrthoDB" id="4883657at2"/>
<comment type="caution">
    <text evidence="3">The sequence shown here is derived from an EMBL/GenBank/DDBJ whole genome shotgun (WGS) entry which is preliminary data.</text>
</comment>
<evidence type="ECO:0000313" key="3">
    <source>
        <dbReference type="EMBL" id="RKQ36519.1"/>
    </source>
</evidence>
<sequence>MSTPPHNTAPAGPNGPWSSHPATGEHERISPPAPMIELDTPQQSQPVKPLGPRRLARLQREMAEHAREIQESQQGARPEDVDEALLAKQHRLADLAVRAAAANERDRRDAARALAAQPAASEPSGTAVEQDGAPDGSAPGPGSGRLDVAFPAAVRAHAGGVHLTPSHADPASLPASPVHYGPVTETTRIPVQVLPERSPAGDPATGHRDTAAAVPVTPSPASGQDTAVGTDGGTTPSAADRSADAPAAAPAEPVRAVDAEGLELLEPAAYTRGSATTRVLLALLLVVVAALAAVLIIFIL</sequence>
<protein>
    <submittedName>
        <fullName evidence="3">Uncharacterized protein</fullName>
    </submittedName>
</protein>
<dbReference type="RefSeq" id="WP_121029868.1">
    <property type="nucleotide sequence ID" value="NZ_PNJG02000001.1"/>
</dbReference>
<evidence type="ECO:0000256" key="2">
    <source>
        <dbReference type="SAM" id="Phobius"/>
    </source>
</evidence>
<dbReference type="Proteomes" id="UP000249516">
    <property type="component" value="Unassembled WGS sequence"/>
</dbReference>
<feature type="compositionally biased region" description="Low complexity" evidence="1">
    <location>
        <begin position="236"/>
        <end position="253"/>
    </location>
</feature>
<feature type="compositionally biased region" description="Low complexity" evidence="1">
    <location>
        <begin position="131"/>
        <end position="140"/>
    </location>
</feature>
<feature type="region of interest" description="Disordered" evidence="1">
    <location>
        <begin position="1"/>
        <end position="85"/>
    </location>
</feature>
<feature type="compositionally biased region" description="Basic and acidic residues" evidence="1">
    <location>
        <begin position="58"/>
        <end position="70"/>
    </location>
</feature>
<gene>
    <name evidence="3" type="ORF">C1C97_002350</name>
</gene>
<dbReference type="EMBL" id="PNJG02000001">
    <property type="protein sequence ID" value="RKQ36519.1"/>
    <property type="molecule type" value="Genomic_DNA"/>
</dbReference>
<feature type="region of interest" description="Disordered" evidence="1">
    <location>
        <begin position="100"/>
        <end position="148"/>
    </location>
</feature>
<keyword evidence="2" id="KW-0472">Membrane</keyword>
<evidence type="ECO:0000313" key="4">
    <source>
        <dbReference type="Proteomes" id="UP000249516"/>
    </source>
</evidence>
<name>A0A495A8Z7_9MICC</name>
<accession>A0A495A8Z7</accession>
<feature type="compositionally biased region" description="Low complexity" evidence="1">
    <location>
        <begin position="211"/>
        <end position="222"/>
    </location>
</feature>
<keyword evidence="4" id="KW-1185">Reference proteome</keyword>
<keyword evidence="2" id="KW-0812">Transmembrane</keyword>
<organism evidence="3 4">
    <name type="scientific">Kocuria tytonis</name>
    <dbReference type="NCBI Taxonomy" id="2054280"/>
    <lineage>
        <taxon>Bacteria</taxon>
        <taxon>Bacillati</taxon>
        <taxon>Actinomycetota</taxon>
        <taxon>Actinomycetes</taxon>
        <taxon>Micrococcales</taxon>
        <taxon>Micrococcaceae</taxon>
        <taxon>Kocuria</taxon>
    </lineage>
</organism>
<proteinExistence type="predicted"/>
<dbReference type="AlphaFoldDB" id="A0A495A8Z7"/>